<name>A0A2D1U6V0_9SPHI</name>
<dbReference type="Gene3D" id="2.60.40.2340">
    <property type="match status" value="1"/>
</dbReference>
<evidence type="ECO:0008006" key="3">
    <source>
        <dbReference type="Google" id="ProtNLM"/>
    </source>
</evidence>
<proteinExistence type="predicted"/>
<dbReference type="RefSeq" id="WP_099439239.1">
    <property type="nucleotide sequence ID" value="NZ_CP024091.1"/>
</dbReference>
<dbReference type="EMBL" id="CP024091">
    <property type="protein sequence ID" value="ATP57312.1"/>
    <property type="molecule type" value="Genomic_DNA"/>
</dbReference>
<sequence>MTCRALKSGKNWCKLMFILSVLIVISSCKKDEKHEDPPVIPKSDKQLKIFRFSALKNSVLVKDIDGEIVGDTIYARAFAGTDISKLIPSFTYDGAKILVGDVVQKSDTTINDFTHLVSYSVVAEDNTKKTYFVKFTDNGIAALYINTNNVPITSKETYIMGSLKLVSNFKDVVYEGKTEIKGRGNSTWYDMPKKPYRIKLDKKAGLLGMAESKNWVLLANYADKTLMRNELAFMLSRNMGRAFTPNSRYVEVYLNGSFIGNYQLTEQIKEGKGLVDIEEQPDGTTALPDLAGGYLIEQDLFADGEPVYFKTQKNMPFVIKYPDEDKISQQQKDYIKNHFQKFEDALYSINFTDPVNGYRKYFDVNSYVDFYIVNEVIGNPDAFRSTYMFKKRNDDKIYVGPVWDFDKAANNDNRLGDQVNGLMSNSAFEPKIWFKRLMEDPGFRRRIRERWNELKAKINTVPDATAPLAKKLAVSQVRNFIKWDILKRQSYLELQVSGSYAGEVAYLKNFLTRHIEWLDTKFNSSEYQ</sequence>
<dbReference type="PANTHER" id="PTHR40050:SF1">
    <property type="entry name" value="INNER SPORE COAT PROTEIN H"/>
    <property type="match status" value="1"/>
</dbReference>
<dbReference type="PROSITE" id="PS51257">
    <property type="entry name" value="PROKAR_LIPOPROTEIN"/>
    <property type="match status" value="1"/>
</dbReference>
<dbReference type="OrthoDB" id="9803752at2"/>
<organism evidence="1 2">
    <name type="scientific">Pedobacter ginsengisoli</name>
    <dbReference type="NCBI Taxonomy" id="363852"/>
    <lineage>
        <taxon>Bacteria</taxon>
        <taxon>Pseudomonadati</taxon>
        <taxon>Bacteroidota</taxon>
        <taxon>Sphingobacteriia</taxon>
        <taxon>Sphingobacteriales</taxon>
        <taxon>Sphingobacteriaceae</taxon>
        <taxon>Pedobacter</taxon>
    </lineage>
</organism>
<gene>
    <name evidence="1" type="ORF">CPT03_12930</name>
</gene>
<reference evidence="1 2" key="1">
    <citation type="submission" date="2017-10" db="EMBL/GenBank/DDBJ databases">
        <title>Whole genome of Pedobacter ginsengisoli T01R-27 isolated from tomato rhizosphere.</title>
        <authorList>
            <person name="Weon H.-Y."/>
            <person name="Lee S.A."/>
            <person name="Sang M.K."/>
            <person name="Song J."/>
        </authorList>
    </citation>
    <scope>NUCLEOTIDE SEQUENCE [LARGE SCALE GENOMIC DNA]</scope>
    <source>
        <strain evidence="1 2">T01R-27</strain>
    </source>
</reference>
<keyword evidence="2" id="KW-1185">Reference proteome</keyword>
<evidence type="ECO:0000313" key="1">
    <source>
        <dbReference type="EMBL" id="ATP57312.1"/>
    </source>
</evidence>
<dbReference type="PANTHER" id="PTHR40050">
    <property type="entry name" value="INNER SPORE COAT PROTEIN H"/>
    <property type="match status" value="1"/>
</dbReference>
<dbReference type="Pfam" id="PF08757">
    <property type="entry name" value="CotH"/>
    <property type="match status" value="1"/>
</dbReference>
<dbReference type="KEGG" id="pgs:CPT03_12930"/>
<dbReference type="InterPro" id="IPR014867">
    <property type="entry name" value="Spore_coat_CotH_CotH2/3/7"/>
</dbReference>
<accession>A0A2D1U6V0</accession>
<evidence type="ECO:0000313" key="2">
    <source>
        <dbReference type="Proteomes" id="UP000223749"/>
    </source>
</evidence>
<protein>
    <recommendedName>
        <fullName evidence="3">Spore coat protein CotH</fullName>
    </recommendedName>
</protein>
<dbReference type="Proteomes" id="UP000223749">
    <property type="component" value="Chromosome"/>
</dbReference>
<dbReference type="AlphaFoldDB" id="A0A2D1U6V0"/>